<keyword evidence="1 2" id="KW-0597">Phosphoprotein</keyword>
<sequence>MPAHEHKILVIDDDPDILELLSYILTAEGYQIVTSADGKEADSLHEILPDLLLIDLRMHGAAQAGAKICLKLKTHADTRSLPVILISAEPDIESIAKYCYADDYISKPFNIHDFLSKIRTNLYDRKSIGGTP</sequence>
<feature type="modified residue" description="4-aspartylphosphate" evidence="2">
    <location>
        <position position="55"/>
    </location>
</feature>
<dbReference type="Gene3D" id="3.40.50.2300">
    <property type="match status" value="1"/>
</dbReference>
<evidence type="ECO:0000313" key="5">
    <source>
        <dbReference type="Proteomes" id="UP000198942"/>
    </source>
</evidence>
<dbReference type="PANTHER" id="PTHR44591">
    <property type="entry name" value="STRESS RESPONSE REGULATOR PROTEIN 1"/>
    <property type="match status" value="1"/>
</dbReference>
<feature type="domain" description="Response regulatory" evidence="3">
    <location>
        <begin position="7"/>
        <end position="122"/>
    </location>
</feature>
<keyword evidence="5" id="KW-1185">Reference proteome</keyword>
<dbReference type="Proteomes" id="UP000198942">
    <property type="component" value="Unassembled WGS sequence"/>
</dbReference>
<gene>
    <name evidence="4" type="ORF">SAMN05192574_102334</name>
</gene>
<dbReference type="AlphaFoldDB" id="A0A1H8DFY8"/>
<dbReference type="EMBL" id="FOCL01000002">
    <property type="protein sequence ID" value="SEN06209.1"/>
    <property type="molecule type" value="Genomic_DNA"/>
</dbReference>
<name>A0A1H8DFY8_9SPHI</name>
<evidence type="ECO:0000313" key="4">
    <source>
        <dbReference type="EMBL" id="SEN06209.1"/>
    </source>
</evidence>
<dbReference type="GO" id="GO:0000160">
    <property type="term" value="P:phosphorelay signal transduction system"/>
    <property type="evidence" value="ECO:0007669"/>
    <property type="project" value="InterPro"/>
</dbReference>
<dbReference type="Pfam" id="PF00072">
    <property type="entry name" value="Response_reg"/>
    <property type="match status" value="1"/>
</dbReference>
<dbReference type="InterPro" id="IPR050595">
    <property type="entry name" value="Bact_response_regulator"/>
</dbReference>
<evidence type="ECO:0000256" key="1">
    <source>
        <dbReference type="ARBA" id="ARBA00022553"/>
    </source>
</evidence>
<dbReference type="STRING" id="551995.SAMN05192574_102334"/>
<dbReference type="PANTHER" id="PTHR44591:SF3">
    <property type="entry name" value="RESPONSE REGULATORY DOMAIN-CONTAINING PROTEIN"/>
    <property type="match status" value="1"/>
</dbReference>
<accession>A0A1H8DFY8</accession>
<evidence type="ECO:0000256" key="2">
    <source>
        <dbReference type="PROSITE-ProRule" id="PRU00169"/>
    </source>
</evidence>
<dbReference type="InterPro" id="IPR001789">
    <property type="entry name" value="Sig_transdc_resp-reg_receiver"/>
</dbReference>
<evidence type="ECO:0000259" key="3">
    <source>
        <dbReference type="PROSITE" id="PS50110"/>
    </source>
</evidence>
<reference evidence="5" key="1">
    <citation type="submission" date="2016-10" db="EMBL/GenBank/DDBJ databases">
        <authorList>
            <person name="Varghese N."/>
            <person name="Submissions S."/>
        </authorList>
    </citation>
    <scope>NUCLEOTIDE SEQUENCE [LARGE SCALE GENOMIC DNA]</scope>
    <source>
        <strain evidence="5">Gh-48</strain>
    </source>
</reference>
<proteinExistence type="predicted"/>
<dbReference type="RefSeq" id="WP_091209435.1">
    <property type="nucleotide sequence ID" value="NZ_FOCL01000002.1"/>
</dbReference>
<organism evidence="4 5">
    <name type="scientific">Mucilaginibacter gossypiicola</name>
    <dbReference type="NCBI Taxonomy" id="551995"/>
    <lineage>
        <taxon>Bacteria</taxon>
        <taxon>Pseudomonadati</taxon>
        <taxon>Bacteroidota</taxon>
        <taxon>Sphingobacteriia</taxon>
        <taxon>Sphingobacteriales</taxon>
        <taxon>Sphingobacteriaceae</taxon>
        <taxon>Mucilaginibacter</taxon>
    </lineage>
</organism>
<dbReference type="InterPro" id="IPR011006">
    <property type="entry name" value="CheY-like_superfamily"/>
</dbReference>
<dbReference type="OrthoDB" id="1260794at2"/>
<dbReference type="SMART" id="SM00448">
    <property type="entry name" value="REC"/>
    <property type="match status" value="1"/>
</dbReference>
<dbReference type="PROSITE" id="PS50110">
    <property type="entry name" value="RESPONSE_REGULATORY"/>
    <property type="match status" value="1"/>
</dbReference>
<dbReference type="SUPFAM" id="SSF52172">
    <property type="entry name" value="CheY-like"/>
    <property type="match status" value="1"/>
</dbReference>
<protein>
    <submittedName>
        <fullName evidence="4">Two-component system, OmpR family, phosphate regulon response regulator PhoB</fullName>
    </submittedName>
</protein>